<evidence type="ECO:0000313" key="8">
    <source>
        <dbReference type="EMBL" id="MEV0711846.1"/>
    </source>
</evidence>
<dbReference type="NCBIfam" id="TIGR00525">
    <property type="entry name" value="folB"/>
    <property type="match status" value="1"/>
</dbReference>
<dbReference type="PANTHER" id="PTHR42844">
    <property type="entry name" value="DIHYDRONEOPTERIN ALDOLASE 1-RELATED"/>
    <property type="match status" value="1"/>
</dbReference>
<dbReference type="EC" id="4.1.2.25" evidence="6"/>
<dbReference type="PANTHER" id="PTHR42844:SF1">
    <property type="entry name" value="DIHYDRONEOPTERIN ALDOLASE 1-RELATED"/>
    <property type="match status" value="1"/>
</dbReference>
<evidence type="ECO:0000256" key="3">
    <source>
        <dbReference type="ARBA" id="ARBA00005708"/>
    </source>
</evidence>
<keyword evidence="4 6" id="KW-0289">Folate biosynthesis</keyword>
<keyword evidence="9" id="KW-1185">Reference proteome</keyword>
<dbReference type="Gene3D" id="3.30.1130.10">
    <property type="match status" value="1"/>
</dbReference>
<dbReference type="InterPro" id="IPR006156">
    <property type="entry name" value="Dihydroneopterin_aldolase"/>
</dbReference>
<comment type="caution">
    <text evidence="8">The sequence shown here is derived from an EMBL/GenBank/DDBJ whole genome shotgun (WGS) entry which is preliminary data.</text>
</comment>
<dbReference type="InterPro" id="IPR006157">
    <property type="entry name" value="FolB_dom"/>
</dbReference>
<dbReference type="Proteomes" id="UP001551695">
    <property type="component" value="Unassembled WGS sequence"/>
</dbReference>
<feature type="domain" description="Dihydroneopterin aldolase/epimerase" evidence="7">
    <location>
        <begin position="22"/>
        <end position="134"/>
    </location>
</feature>
<proteinExistence type="inferred from homology"/>
<dbReference type="RefSeq" id="WP_357788533.1">
    <property type="nucleotide sequence ID" value="NZ_JBFAKC010000017.1"/>
</dbReference>
<dbReference type="CDD" id="cd00534">
    <property type="entry name" value="DHNA_DHNTPE"/>
    <property type="match status" value="1"/>
</dbReference>
<accession>A0ABV3G2E3</accession>
<organism evidence="8 9">
    <name type="scientific">Nocardia aurea</name>
    <dbReference type="NCBI Taxonomy" id="2144174"/>
    <lineage>
        <taxon>Bacteria</taxon>
        <taxon>Bacillati</taxon>
        <taxon>Actinomycetota</taxon>
        <taxon>Actinomycetes</taxon>
        <taxon>Mycobacteriales</taxon>
        <taxon>Nocardiaceae</taxon>
        <taxon>Nocardia</taxon>
    </lineage>
</organism>
<comment type="function">
    <text evidence="6">Catalyzes the conversion of 7,8-dihydroneopterin to 6-hydroxymethyl-7,8-dihydropterin.</text>
</comment>
<comment type="catalytic activity">
    <reaction evidence="1 6">
        <text>7,8-dihydroneopterin = 6-hydroxymethyl-7,8-dihydropterin + glycolaldehyde</text>
        <dbReference type="Rhea" id="RHEA:10540"/>
        <dbReference type="ChEBI" id="CHEBI:17001"/>
        <dbReference type="ChEBI" id="CHEBI:17071"/>
        <dbReference type="ChEBI" id="CHEBI:44841"/>
        <dbReference type="EC" id="4.1.2.25"/>
    </reaction>
</comment>
<protein>
    <recommendedName>
        <fullName evidence="6">7,8-dihydroneopterin aldolase</fullName>
        <ecNumber evidence="6">4.1.2.25</ecNumber>
    </recommendedName>
</protein>
<evidence type="ECO:0000256" key="4">
    <source>
        <dbReference type="ARBA" id="ARBA00022909"/>
    </source>
</evidence>
<evidence type="ECO:0000313" key="9">
    <source>
        <dbReference type="Proteomes" id="UP001551695"/>
    </source>
</evidence>
<keyword evidence="5 6" id="KW-0456">Lyase</keyword>
<dbReference type="SMART" id="SM00905">
    <property type="entry name" value="FolB"/>
    <property type="match status" value="1"/>
</dbReference>
<evidence type="ECO:0000256" key="1">
    <source>
        <dbReference type="ARBA" id="ARBA00001353"/>
    </source>
</evidence>
<dbReference type="Pfam" id="PF02152">
    <property type="entry name" value="FolB"/>
    <property type="match status" value="1"/>
</dbReference>
<comment type="pathway">
    <text evidence="2 6">Cofactor biosynthesis; tetrahydrofolate biosynthesis; 2-amino-4-hydroxy-6-hydroxymethyl-7,8-dihydropteridine diphosphate from 7,8-dihydroneopterin triphosphate: step 3/4.</text>
</comment>
<sequence length="140" mass="15149">MTETSIIDSGRERGLGSGADRIELRGLRVFGHHGVFEHEKRDGQEFIVDLTVWVDFAAAAASDDLAATVDYGALADRAVRIVSGTPRDLIETVVSEIADDVMTDPRIRAVEVVVHKPSAPIPHTFADVRVVTSRTRAVTG</sequence>
<reference evidence="8 9" key="1">
    <citation type="submission" date="2024-06" db="EMBL/GenBank/DDBJ databases">
        <title>The Natural Products Discovery Center: Release of the First 8490 Sequenced Strains for Exploring Actinobacteria Biosynthetic Diversity.</title>
        <authorList>
            <person name="Kalkreuter E."/>
            <person name="Kautsar S.A."/>
            <person name="Yang D."/>
            <person name="Bader C.D."/>
            <person name="Teijaro C.N."/>
            <person name="Fluegel L."/>
            <person name="Davis C.M."/>
            <person name="Simpson J.R."/>
            <person name="Lauterbach L."/>
            <person name="Steele A.D."/>
            <person name="Gui C."/>
            <person name="Meng S."/>
            <person name="Li G."/>
            <person name="Viehrig K."/>
            <person name="Ye F."/>
            <person name="Su P."/>
            <person name="Kiefer A.F."/>
            <person name="Nichols A."/>
            <person name="Cepeda A.J."/>
            <person name="Yan W."/>
            <person name="Fan B."/>
            <person name="Jiang Y."/>
            <person name="Adhikari A."/>
            <person name="Zheng C.-J."/>
            <person name="Schuster L."/>
            <person name="Cowan T.M."/>
            <person name="Smanski M.J."/>
            <person name="Chevrette M.G."/>
            <person name="De Carvalho L.P.S."/>
            <person name="Shen B."/>
        </authorList>
    </citation>
    <scope>NUCLEOTIDE SEQUENCE [LARGE SCALE GENOMIC DNA]</scope>
    <source>
        <strain evidence="8 9">NPDC050403</strain>
    </source>
</reference>
<evidence type="ECO:0000256" key="6">
    <source>
        <dbReference type="RuleBase" id="RU362079"/>
    </source>
</evidence>
<evidence type="ECO:0000256" key="5">
    <source>
        <dbReference type="ARBA" id="ARBA00023239"/>
    </source>
</evidence>
<evidence type="ECO:0000256" key="2">
    <source>
        <dbReference type="ARBA" id="ARBA00005013"/>
    </source>
</evidence>
<dbReference type="NCBIfam" id="TIGR00526">
    <property type="entry name" value="folB_dom"/>
    <property type="match status" value="1"/>
</dbReference>
<evidence type="ECO:0000259" key="7">
    <source>
        <dbReference type="SMART" id="SM00905"/>
    </source>
</evidence>
<dbReference type="EMBL" id="JBFAKC010000017">
    <property type="protein sequence ID" value="MEV0711846.1"/>
    <property type="molecule type" value="Genomic_DNA"/>
</dbReference>
<name>A0ABV3G2E3_9NOCA</name>
<gene>
    <name evidence="8" type="primary">folB</name>
    <name evidence="8" type="ORF">AB0I48_30235</name>
</gene>
<dbReference type="GO" id="GO:0004150">
    <property type="term" value="F:dihydroneopterin aldolase activity"/>
    <property type="evidence" value="ECO:0007669"/>
    <property type="project" value="UniProtKB-EC"/>
</dbReference>
<dbReference type="SUPFAM" id="SSF55620">
    <property type="entry name" value="Tetrahydrobiopterin biosynthesis enzymes-like"/>
    <property type="match status" value="1"/>
</dbReference>
<dbReference type="InterPro" id="IPR043133">
    <property type="entry name" value="GTP-CH-I_C/QueF"/>
</dbReference>
<comment type="similarity">
    <text evidence="3 6">Belongs to the DHNA family.</text>
</comment>